<dbReference type="Gene3D" id="3.40.30.10">
    <property type="entry name" value="Glutaredoxin"/>
    <property type="match status" value="1"/>
</dbReference>
<evidence type="ECO:0000313" key="5">
    <source>
        <dbReference type="Proteomes" id="UP000324376"/>
    </source>
</evidence>
<evidence type="ECO:0000313" key="4">
    <source>
        <dbReference type="EMBL" id="TYP75254.1"/>
    </source>
</evidence>
<comment type="similarity">
    <text evidence="1 2">Belongs to the ArsC family.</text>
</comment>
<sequence>MSMATIAKNERQLTLYYSSESSTGKQTAGYVQSSDQPISLVDITKQNPTPTHWTDLAEMVGKTVDQLIDKEHPDISKEIQHADLEPNDWLKIIAKTPQVIKDPIAVMGERAKQIVTATEVLKFFDVDSAGIEKKPVGEEPTTTRTTKDENFIDE</sequence>
<feature type="region of interest" description="Disordered" evidence="3">
    <location>
        <begin position="133"/>
        <end position="154"/>
    </location>
</feature>
<evidence type="ECO:0000256" key="2">
    <source>
        <dbReference type="PROSITE-ProRule" id="PRU01282"/>
    </source>
</evidence>
<feature type="compositionally biased region" description="Basic and acidic residues" evidence="3">
    <location>
        <begin position="145"/>
        <end position="154"/>
    </location>
</feature>
<dbReference type="InterPro" id="IPR036249">
    <property type="entry name" value="Thioredoxin-like_sf"/>
</dbReference>
<keyword evidence="5" id="KW-1185">Reference proteome</keyword>
<evidence type="ECO:0000256" key="3">
    <source>
        <dbReference type="SAM" id="MobiDB-lite"/>
    </source>
</evidence>
<evidence type="ECO:0000256" key="1">
    <source>
        <dbReference type="ARBA" id="ARBA00007198"/>
    </source>
</evidence>
<proteinExistence type="inferred from homology"/>
<reference evidence="4 5" key="1">
    <citation type="submission" date="2019-07" db="EMBL/GenBank/DDBJ databases">
        <title>Genomic Encyclopedia of Archaeal and Bacterial Type Strains, Phase II (KMG-II): from individual species to whole genera.</title>
        <authorList>
            <person name="Goeker M."/>
        </authorList>
    </citation>
    <scope>NUCLEOTIDE SEQUENCE [LARGE SCALE GENOMIC DNA]</scope>
    <source>
        <strain evidence="4 5">DSM 17527</strain>
    </source>
</reference>
<dbReference type="Proteomes" id="UP000324376">
    <property type="component" value="Unassembled WGS sequence"/>
</dbReference>
<dbReference type="SUPFAM" id="SSF52833">
    <property type="entry name" value="Thioredoxin-like"/>
    <property type="match status" value="1"/>
</dbReference>
<accession>A0A5S5C7D3</accession>
<dbReference type="InterPro" id="IPR006660">
    <property type="entry name" value="Arsenate_reductase-like"/>
</dbReference>
<protein>
    <submittedName>
        <fullName evidence="4">Arsenate reductase</fullName>
    </submittedName>
</protein>
<gene>
    <name evidence="4" type="ORF">BD809_103318</name>
</gene>
<dbReference type="EMBL" id="VNHU01000003">
    <property type="protein sequence ID" value="TYP75254.1"/>
    <property type="molecule type" value="Genomic_DNA"/>
</dbReference>
<dbReference type="PROSITE" id="PS51353">
    <property type="entry name" value="ARSC"/>
    <property type="match status" value="1"/>
</dbReference>
<dbReference type="AlphaFoldDB" id="A0A5S5C7D3"/>
<comment type="caution">
    <text evidence="4">The sequence shown here is derived from an EMBL/GenBank/DDBJ whole genome shotgun (WGS) entry which is preliminary data.</text>
</comment>
<name>A0A5S5C7D3_9FLAO</name>
<organism evidence="4 5">
    <name type="scientific">Aquimarina intermedia</name>
    <dbReference type="NCBI Taxonomy" id="350814"/>
    <lineage>
        <taxon>Bacteria</taxon>
        <taxon>Pseudomonadati</taxon>
        <taxon>Bacteroidota</taxon>
        <taxon>Flavobacteriia</taxon>
        <taxon>Flavobacteriales</taxon>
        <taxon>Flavobacteriaceae</taxon>
        <taxon>Aquimarina</taxon>
    </lineage>
</organism>